<organism evidence="3 4">
    <name type="scientific">Brassica napus</name>
    <name type="common">Rape</name>
    <dbReference type="NCBI Taxonomy" id="3708"/>
    <lineage>
        <taxon>Eukaryota</taxon>
        <taxon>Viridiplantae</taxon>
        <taxon>Streptophyta</taxon>
        <taxon>Embryophyta</taxon>
        <taxon>Tracheophyta</taxon>
        <taxon>Spermatophyta</taxon>
        <taxon>Magnoliopsida</taxon>
        <taxon>eudicotyledons</taxon>
        <taxon>Gunneridae</taxon>
        <taxon>Pentapetalae</taxon>
        <taxon>rosids</taxon>
        <taxon>malvids</taxon>
        <taxon>Brassicales</taxon>
        <taxon>Brassicaceae</taxon>
        <taxon>Brassiceae</taxon>
        <taxon>Brassica</taxon>
    </lineage>
</organism>
<feature type="domain" description="PCI" evidence="2">
    <location>
        <begin position="630"/>
        <end position="817"/>
    </location>
</feature>
<keyword evidence="4" id="KW-1185">Reference proteome</keyword>
<name>A0ABQ7ZMJ2_BRANA</name>
<feature type="compositionally biased region" description="Low complexity" evidence="1">
    <location>
        <begin position="358"/>
        <end position="371"/>
    </location>
</feature>
<dbReference type="EMBL" id="JAGKQM010000015">
    <property type="protein sequence ID" value="KAH0881439.1"/>
    <property type="molecule type" value="Genomic_DNA"/>
</dbReference>
<evidence type="ECO:0000313" key="3">
    <source>
        <dbReference type="EMBL" id="KAH0881439.1"/>
    </source>
</evidence>
<feature type="compositionally biased region" description="Polar residues" evidence="1">
    <location>
        <begin position="16"/>
        <end position="47"/>
    </location>
</feature>
<feature type="region of interest" description="Disordered" evidence="1">
    <location>
        <begin position="268"/>
        <end position="287"/>
    </location>
</feature>
<feature type="compositionally biased region" description="Low complexity" evidence="1">
    <location>
        <begin position="200"/>
        <end position="215"/>
    </location>
</feature>
<dbReference type="InterPro" id="IPR045107">
    <property type="entry name" value="SAC3/GANP/THP3"/>
</dbReference>
<reference evidence="3 4" key="1">
    <citation type="submission" date="2021-05" db="EMBL/GenBank/DDBJ databases">
        <title>Genome Assembly of Synthetic Allotetraploid Brassica napus Reveals Homoeologous Exchanges between Subgenomes.</title>
        <authorList>
            <person name="Davis J.T."/>
        </authorList>
    </citation>
    <scope>NUCLEOTIDE SEQUENCE [LARGE SCALE GENOMIC DNA]</scope>
    <source>
        <strain evidence="4">cv. Da-Ae</strain>
        <tissue evidence="3">Seedling</tissue>
    </source>
</reference>
<dbReference type="InterPro" id="IPR005062">
    <property type="entry name" value="SAC3/GANP/THP3_conserved"/>
</dbReference>
<accession>A0ABQ7ZMJ2</accession>
<dbReference type="Pfam" id="PF03399">
    <property type="entry name" value="SAC3_GANP"/>
    <property type="match status" value="1"/>
</dbReference>
<dbReference type="Gene3D" id="1.25.40.990">
    <property type="match status" value="1"/>
</dbReference>
<feature type="compositionally biased region" description="Basic and acidic residues" evidence="1">
    <location>
        <begin position="224"/>
        <end position="238"/>
    </location>
</feature>
<feature type="compositionally biased region" description="Basic and acidic residues" evidence="1">
    <location>
        <begin position="185"/>
        <end position="199"/>
    </location>
</feature>
<dbReference type="InterPro" id="IPR000717">
    <property type="entry name" value="PCI_dom"/>
</dbReference>
<proteinExistence type="predicted"/>
<feature type="compositionally biased region" description="Polar residues" evidence="1">
    <location>
        <begin position="330"/>
        <end position="357"/>
    </location>
</feature>
<dbReference type="PROSITE" id="PS50250">
    <property type="entry name" value="PCI"/>
    <property type="match status" value="1"/>
</dbReference>
<dbReference type="Proteomes" id="UP000824890">
    <property type="component" value="Unassembled WGS sequence"/>
</dbReference>
<feature type="compositionally biased region" description="Polar residues" evidence="1">
    <location>
        <begin position="98"/>
        <end position="121"/>
    </location>
</feature>
<feature type="region of interest" description="Disordered" evidence="1">
    <location>
        <begin position="313"/>
        <end position="400"/>
    </location>
</feature>
<feature type="compositionally biased region" description="Polar residues" evidence="1">
    <location>
        <begin position="372"/>
        <end position="387"/>
    </location>
</feature>
<feature type="region of interest" description="Disordered" evidence="1">
    <location>
        <begin position="498"/>
        <end position="517"/>
    </location>
</feature>
<feature type="region of interest" description="Disordered" evidence="1">
    <location>
        <begin position="98"/>
        <end position="260"/>
    </location>
</feature>
<feature type="region of interest" description="Disordered" evidence="1">
    <location>
        <begin position="1"/>
        <end position="51"/>
    </location>
</feature>
<dbReference type="PANTHER" id="PTHR12436:SF35">
    <property type="entry name" value="PCI DOMAIN-CONTAINING PROTEIN"/>
    <property type="match status" value="1"/>
</dbReference>
<gene>
    <name evidence="3" type="ORF">HID58_068833</name>
</gene>
<protein>
    <recommendedName>
        <fullName evidence="2">PCI domain-containing protein</fullName>
    </recommendedName>
</protein>
<feature type="compositionally biased region" description="Polar residues" evidence="1">
    <location>
        <begin position="268"/>
        <end position="284"/>
    </location>
</feature>
<comment type="caution">
    <text evidence="3">The sequence shown here is derived from an EMBL/GenBank/DDBJ whole genome shotgun (WGS) entry which is preliminary data.</text>
</comment>
<evidence type="ECO:0000256" key="1">
    <source>
        <dbReference type="SAM" id="MobiDB-lite"/>
    </source>
</evidence>
<dbReference type="PANTHER" id="PTHR12436">
    <property type="entry name" value="80 KDA MCM3-ASSOCIATED PROTEIN"/>
    <property type="match status" value="1"/>
</dbReference>
<evidence type="ECO:0000313" key="4">
    <source>
        <dbReference type="Proteomes" id="UP000824890"/>
    </source>
</evidence>
<evidence type="ECO:0000259" key="2">
    <source>
        <dbReference type="PROSITE" id="PS50250"/>
    </source>
</evidence>
<sequence length="1637" mass="183655">MAFKPFGKDVGPAMSSKPSSFTTFGASDPTQSTSDSPIQPPTYQNHSGYAGRSFGPGGIQRLFWSSNPASTVSFSFSKPFTLCRATLLTTWTTKGGYSSPAMNRTSPPVAFQNPSHSSGQSYRPGGTQRSPGPVNVHWGPEAFPRPIPSVRPYQFPGVQRSYNSSRKTEQGLAECYRPTLNPQFGHDESRNFQKDHSERSLATSSASTSHTLSRSGTDVVEIGRSQDSKRKSRSDVLPDRSLGVSRRNHSPGSGFGIGRLVDDFQQSSSQTWIRSPSSADNNPVRSRINPNRLIHQEQSPSSSFPYAHEAAEIQEATKRKSSAIAPSDSFLHNNPVFSQDDTRRSSTSPPGTKSFMLSRSSDSQFTGQSSSVNNFSNAVKTSSSPATKRTRSPPFYPVEDDIQGNSFLSQSFTEGEEQARAKRLARFKGELDPVPARPVDTQLAKSAVNKTVKLLDNKQIFNSQESNRDVLKGDALSDFESSEQPSLIVGLCPDMCPESERGEREKKGDLDHYERVDGDRNQTSKSLAVKKYTRTAEREAILIRPMPILQNTMEYLLSYRPYNENFLGMYNFLWDRMRAIRMDLRMQHIFNREAITLLEQMIRLHIIAMHELCEYTKGEGFSEGFDAHLNIEQMNKTSVELFQMYDDHRKGGTTIPTEKEFRGYYALLKLDKHPGYKVEPSELSLDLANMTPEIRQTSEVLFARSVARAGRTGNFIAFFRLARKASYLQACLMHAHFSRLRTHALTSLHAGLLNNQGLPVSDTSKWIGMEEEDIEALLEYHGFSIKVFEEPYMVKGDLRRCFCSLSVVILADKANKGYQQETPPPQSLKKQTSLRLVDKVMTDSKTSLLLEEDKPVRTSVINPVRPSDVKPAVDQQNRNHFTPAGEFHSPGFPQAESLNLKKQPNGGHTSTSPAEIKFPFAEHMQTNLVPGSILQQSPFAVHMQTNLVHGPTLQQSPKSMPMESVPVTTISESPTRVENISALEESVPEAAMTVTLEEGFDDIEQEDEDGHEDITSQYEEEVAKAKLKLIIRLWKRWSSRQSELRERRQLAAAAALNSLTLGTPIRLSKTDRACGEFDIDQAMKRRFEEREKSWSRLNISDVVADILVERNPDSKCIWWKVILCTQIKSVDSSSQDTHSAASRWLSSKLIPDTEHSISDDNLLFSSPGVSVWNKWVASGSDSDSRCCLSVARDVEADNDPRGASAVLFLASKSIPLNLQREHLNRILESVPNRSLLPLLVLTSSSNGESVGPDTNLVSELGLHDINKSKIASFTVVSIANYSQKGHEVRFFSDSRLRDGLKWLAGNSPPLPNLHHVKPRELVLTHFSFSLELLKQMSDQEVGPNICISAFNEALETSKRNITSAAEANPICWPGPETMLLDSNRKEHLMAKRYLPELDWSSAESIEQFNSVLENCKLPYFEDDLTWLTLGCASGAEIEKHTQRLEGCLVEYLTQTSNLMGDSLASKEAGVMLQRNTTLELHNSSYYHIIPRWIGIFQRIFNWRIMDVLDSSSSSAYVQKSDLAISASSYADNCTPLKSSPKVEYVQTERLVDDHRDIDESMLEKSREASRRIDMMITEDDELAVKRKEAAEKKTVKGRESERLDKLLEKCTEQHSQEALHLLLNFLHPFWRLMLLLL</sequence>